<dbReference type="RefSeq" id="WP_004915991.1">
    <property type="nucleotide sequence ID" value="NZ_MPLS01000002.1"/>
</dbReference>
<evidence type="ECO:0000256" key="12">
    <source>
        <dbReference type="ARBA" id="ARBA00023316"/>
    </source>
</evidence>
<feature type="binding site" evidence="14">
    <location>
        <begin position="111"/>
        <end position="117"/>
    </location>
    <ligand>
        <name>ATP</name>
        <dbReference type="ChEBI" id="CHEBI:30616"/>
    </ligand>
</feature>
<dbReference type="STRING" id="33968.BMS77_02455"/>
<dbReference type="InterPro" id="IPR005758">
    <property type="entry name" value="UDP-N-AcMur_Ala_ligase_MurC"/>
</dbReference>
<keyword evidence="8 14" id="KW-0067">ATP-binding</keyword>
<dbReference type="GO" id="GO:0008763">
    <property type="term" value="F:UDP-N-acetylmuramate-L-alanine ligase activity"/>
    <property type="evidence" value="ECO:0007669"/>
    <property type="project" value="UniProtKB-UniRule"/>
</dbReference>
<evidence type="ECO:0000256" key="11">
    <source>
        <dbReference type="ARBA" id="ARBA00023306"/>
    </source>
</evidence>
<dbReference type="SUPFAM" id="SSF51984">
    <property type="entry name" value="MurCD N-terminal domain"/>
    <property type="match status" value="1"/>
</dbReference>
<dbReference type="GO" id="GO:0005524">
    <property type="term" value="F:ATP binding"/>
    <property type="evidence" value="ECO:0007669"/>
    <property type="project" value="UniProtKB-UniRule"/>
</dbReference>
<comment type="caution">
    <text evidence="18">The sequence shown here is derived from an EMBL/GenBank/DDBJ whole genome shotgun (WGS) entry which is preliminary data.</text>
</comment>
<comment type="function">
    <text evidence="14">Cell wall formation.</text>
</comment>
<keyword evidence="12 14" id="KW-0961">Cell wall biogenesis/degradation</keyword>
<dbReference type="eggNOG" id="COG0773">
    <property type="taxonomic scope" value="Bacteria"/>
</dbReference>
<name>A0A1X0VFW9_LEUPS</name>
<dbReference type="Pfam" id="PF08245">
    <property type="entry name" value="Mur_ligase_M"/>
    <property type="match status" value="1"/>
</dbReference>
<evidence type="ECO:0000313" key="18">
    <source>
        <dbReference type="EMBL" id="ORI98598.1"/>
    </source>
</evidence>
<evidence type="ECO:0000256" key="13">
    <source>
        <dbReference type="ARBA" id="ARBA00047833"/>
    </source>
</evidence>
<gene>
    <name evidence="14" type="primary">murC</name>
    <name evidence="18" type="ORF">BMR96_00920</name>
</gene>
<proteinExistence type="inferred from homology"/>
<dbReference type="GO" id="GO:0071555">
    <property type="term" value="P:cell wall organization"/>
    <property type="evidence" value="ECO:0007669"/>
    <property type="project" value="UniProtKB-KW"/>
</dbReference>
<feature type="domain" description="Mur ligase N-terminal catalytic" evidence="15">
    <location>
        <begin position="5"/>
        <end position="103"/>
    </location>
</feature>
<keyword evidence="4 14" id="KW-0963">Cytoplasm</keyword>
<comment type="similarity">
    <text evidence="14">Belongs to the MurCDEF family.</text>
</comment>
<feature type="domain" description="Mur ligase central" evidence="17">
    <location>
        <begin position="109"/>
        <end position="278"/>
    </location>
</feature>
<dbReference type="Gene3D" id="3.40.50.720">
    <property type="entry name" value="NAD(P)-binding Rossmann-like Domain"/>
    <property type="match status" value="1"/>
</dbReference>
<dbReference type="InterPro" id="IPR050061">
    <property type="entry name" value="MurCDEF_pg_biosynth"/>
</dbReference>
<dbReference type="InterPro" id="IPR000713">
    <property type="entry name" value="Mur_ligase_N"/>
</dbReference>
<comment type="catalytic activity">
    <reaction evidence="13 14">
        <text>UDP-N-acetyl-alpha-D-muramate + L-alanine + ATP = UDP-N-acetyl-alpha-D-muramoyl-L-alanine + ADP + phosphate + H(+)</text>
        <dbReference type="Rhea" id="RHEA:23372"/>
        <dbReference type="ChEBI" id="CHEBI:15378"/>
        <dbReference type="ChEBI" id="CHEBI:30616"/>
        <dbReference type="ChEBI" id="CHEBI:43474"/>
        <dbReference type="ChEBI" id="CHEBI:57972"/>
        <dbReference type="ChEBI" id="CHEBI:70757"/>
        <dbReference type="ChEBI" id="CHEBI:83898"/>
        <dbReference type="ChEBI" id="CHEBI:456216"/>
        <dbReference type="EC" id="6.3.2.8"/>
    </reaction>
</comment>
<evidence type="ECO:0000259" key="15">
    <source>
        <dbReference type="Pfam" id="PF01225"/>
    </source>
</evidence>
<evidence type="ECO:0000256" key="8">
    <source>
        <dbReference type="ARBA" id="ARBA00022840"/>
    </source>
</evidence>
<evidence type="ECO:0000313" key="19">
    <source>
        <dbReference type="Proteomes" id="UP000192288"/>
    </source>
</evidence>
<dbReference type="InterPro" id="IPR013221">
    <property type="entry name" value="Mur_ligase_cen"/>
</dbReference>
<keyword evidence="10 14" id="KW-0573">Peptidoglycan synthesis</keyword>
<evidence type="ECO:0000259" key="16">
    <source>
        <dbReference type="Pfam" id="PF02875"/>
    </source>
</evidence>
<dbReference type="EMBL" id="MPLS01000002">
    <property type="protein sequence ID" value="ORI98598.1"/>
    <property type="molecule type" value="Genomic_DNA"/>
</dbReference>
<dbReference type="Gene3D" id="3.90.190.20">
    <property type="entry name" value="Mur ligase, C-terminal domain"/>
    <property type="match status" value="1"/>
</dbReference>
<sequence>MSKQYYFIGIKGTGMGPLAQILHDQGNEVLGSDIDTYTYTQAPLEAAGIKILPFEAKNVDEYQSAVFVRGNAFEDTHVEVARALELGVKMISYPEAVQEQIAQTTSIAVAGAHGKTSTTGLLAHVLKNIAPTSYLIGDGTGRGVPNSQFFVVEADEYRRHFKDYRPDYAILTNIDFDHPDYYTGIEDVTNAFADFANNVKKGIFAWGDDEHLRSLKPNADVYYYGVNPDKDDFVATNIRKSTLGSHFEVVFRGKSLGDFAVPLFGQHGILNALAVIGVSYMEQVDLDLIRQYLLTYQGVKRRFSEKQIGDITVIDDYAHHPTEITATLDAARQKYPNKPIIAIFQPHTFSRVIAYKDEFAESLEAADKVYLANIFGSAREQSGTISSEDLGAEISKFGGIVQEDNMRLLMPYDNAVMVFMGAGDIEKYEFAYEKLLGQLHTDLT</sequence>
<keyword evidence="11 14" id="KW-0131">Cell cycle</keyword>
<accession>A0A1X0VFW9</accession>
<evidence type="ECO:0000256" key="5">
    <source>
        <dbReference type="ARBA" id="ARBA00022598"/>
    </source>
</evidence>
<evidence type="ECO:0000256" key="14">
    <source>
        <dbReference type="HAMAP-Rule" id="MF_00046"/>
    </source>
</evidence>
<keyword evidence="6 14" id="KW-0132">Cell division</keyword>
<feature type="domain" description="Mur ligase C-terminal" evidence="16">
    <location>
        <begin position="302"/>
        <end position="396"/>
    </location>
</feature>
<dbReference type="PANTHER" id="PTHR43445">
    <property type="entry name" value="UDP-N-ACETYLMURAMATE--L-ALANINE LIGASE-RELATED"/>
    <property type="match status" value="1"/>
</dbReference>
<dbReference type="GO" id="GO:0008360">
    <property type="term" value="P:regulation of cell shape"/>
    <property type="evidence" value="ECO:0007669"/>
    <property type="project" value="UniProtKB-KW"/>
</dbReference>
<dbReference type="Proteomes" id="UP000192288">
    <property type="component" value="Unassembled WGS sequence"/>
</dbReference>
<dbReference type="HAMAP" id="MF_00046">
    <property type="entry name" value="MurC"/>
    <property type="match status" value="1"/>
</dbReference>
<dbReference type="GO" id="GO:0009252">
    <property type="term" value="P:peptidoglycan biosynthetic process"/>
    <property type="evidence" value="ECO:0007669"/>
    <property type="project" value="UniProtKB-UniRule"/>
</dbReference>
<dbReference type="EC" id="6.3.2.8" evidence="3 14"/>
<dbReference type="NCBIfam" id="TIGR01082">
    <property type="entry name" value="murC"/>
    <property type="match status" value="1"/>
</dbReference>
<evidence type="ECO:0000256" key="4">
    <source>
        <dbReference type="ARBA" id="ARBA00022490"/>
    </source>
</evidence>
<organism evidence="18 19">
    <name type="scientific">Leuconostoc pseudomesenteroides</name>
    <dbReference type="NCBI Taxonomy" id="33968"/>
    <lineage>
        <taxon>Bacteria</taxon>
        <taxon>Bacillati</taxon>
        <taxon>Bacillota</taxon>
        <taxon>Bacilli</taxon>
        <taxon>Lactobacillales</taxon>
        <taxon>Lactobacillaceae</taxon>
        <taxon>Leuconostoc</taxon>
    </lineage>
</organism>
<keyword evidence="5 14" id="KW-0436">Ligase</keyword>
<evidence type="ECO:0000256" key="7">
    <source>
        <dbReference type="ARBA" id="ARBA00022741"/>
    </source>
</evidence>
<keyword evidence="9 14" id="KW-0133">Cell shape</keyword>
<dbReference type="Pfam" id="PF01225">
    <property type="entry name" value="Mur_ligase"/>
    <property type="match status" value="1"/>
</dbReference>
<evidence type="ECO:0000256" key="3">
    <source>
        <dbReference type="ARBA" id="ARBA00012211"/>
    </source>
</evidence>
<evidence type="ECO:0000259" key="17">
    <source>
        <dbReference type="Pfam" id="PF08245"/>
    </source>
</evidence>
<dbReference type="Gene3D" id="3.40.1190.10">
    <property type="entry name" value="Mur-like, catalytic domain"/>
    <property type="match status" value="1"/>
</dbReference>
<dbReference type="PANTHER" id="PTHR43445:SF3">
    <property type="entry name" value="UDP-N-ACETYLMURAMATE--L-ALANINE LIGASE"/>
    <property type="match status" value="1"/>
</dbReference>
<dbReference type="SUPFAM" id="SSF53244">
    <property type="entry name" value="MurD-like peptide ligases, peptide-binding domain"/>
    <property type="match status" value="1"/>
</dbReference>
<dbReference type="UniPathway" id="UPA00219"/>
<reference evidence="18 19" key="1">
    <citation type="journal article" date="2017" name="Front. Microbiol.">
        <title>Genomic Characterization of Dairy Associated Leuconostoc Species and Diversity of Leuconostocs in Undefined Mixed Mesophilic Starter Cultures.</title>
        <authorList>
            <person name="Frantzen C.A."/>
            <person name="Kot W."/>
            <person name="Pedersen T.B."/>
            <person name="Ardo Y.M."/>
            <person name="Broadbent J.R."/>
            <person name="Neve H."/>
            <person name="Hansen L.H."/>
            <person name="Dal Bello F."/>
            <person name="Ostlie H.M."/>
            <person name="Kleppen H.P."/>
            <person name="Vogensen F.K."/>
            <person name="Holo H."/>
        </authorList>
    </citation>
    <scope>NUCLEOTIDE SEQUENCE [LARGE SCALE GENOMIC DNA]</scope>
    <source>
        <strain evidence="18 19">LMGCF08</strain>
    </source>
</reference>
<keyword evidence="7 14" id="KW-0547">Nucleotide-binding</keyword>
<evidence type="ECO:0000256" key="6">
    <source>
        <dbReference type="ARBA" id="ARBA00022618"/>
    </source>
</evidence>
<comment type="pathway">
    <text evidence="2 14">Cell wall biogenesis; peptidoglycan biosynthesis.</text>
</comment>
<evidence type="ECO:0000256" key="10">
    <source>
        <dbReference type="ARBA" id="ARBA00022984"/>
    </source>
</evidence>
<protein>
    <recommendedName>
        <fullName evidence="3 14">UDP-N-acetylmuramate--L-alanine ligase</fullName>
        <ecNumber evidence="3 14">6.3.2.8</ecNumber>
    </recommendedName>
    <alternativeName>
        <fullName evidence="14">UDP-N-acetylmuramoyl-L-alanine synthetase</fullName>
    </alternativeName>
</protein>
<dbReference type="SUPFAM" id="SSF53623">
    <property type="entry name" value="MurD-like peptide ligases, catalytic domain"/>
    <property type="match status" value="1"/>
</dbReference>
<dbReference type="GO" id="GO:0005737">
    <property type="term" value="C:cytoplasm"/>
    <property type="evidence" value="ECO:0007669"/>
    <property type="project" value="UniProtKB-SubCell"/>
</dbReference>
<dbReference type="AlphaFoldDB" id="A0A1X0VFW9"/>
<dbReference type="Pfam" id="PF02875">
    <property type="entry name" value="Mur_ligase_C"/>
    <property type="match status" value="1"/>
</dbReference>
<dbReference type="InterPro" id="IPR004101">
    <property type="entry name" value="Mur_ligase_C"/>
</dbReference>
<evidence type="ECO:0000256" key="9">
    <source>
        <dbReference type="ARBA" id="ARBA00022960"/>
    </source>
</evidence>
<evidence type="ECO:0000256" key="2">
    <source>
        <dbReference type="ARBA" id="ARBA00004752"/>
    </source>
</evidence>
<dbReference type="InterPro" id="IPR036615">
    <property type="entry name" value="Mur_ligase_C_dom_sf"/>
</dbReference>
<comment type="subcellular location">
    <subcellularLocation>
        <location evidence="1 14">Cytoplasm</location>
    </subcellularLocation>
</comment>
<evidence type="ECO:0000256" key="1">
    <source>
        <dbReference type="ARBA" id="ARBA00004496"/>
    </source>
</evidence>
<dbReference type="GO" id="GO:0051301">
    <property type="term" value="P:cell division"/>
    <property type="evidence" value="ECO:0007669"/>
    <property type="project" value="UniProtKB-KW"/>
</dbReference>
<dbReference type="InterPro" id="IPR036565">
    <property type="entry name" value="Mur-like_cat_sf"/>
</dbReference>